<dbReference type="AlphaFoldDB" id="A0AAD7BA47"/>
<feature type="domain" description="BTB" evidence="1">
    <location>
        <begin position="24"/>
        <end position="97"/>
    </location>
</feature>
<dbReference type="InterPro" id="IPR011333">
    <property type="entry name" value="SKP1/BTB/POZ_sf"/>
</dbReference>
<dbReference type="Proteomes" id="UP001221142">
    <property type="component" value="Unassembled WGS sequence"/>
</dbReference>
<dbReference type="Pfam" id="PF00651">
    <property type="entry name" value="BTB"/>
    <property type="match status" value="1"/>
</dbReference>
<reference evidence="2" key="1">
    <citation type="submission" date="2023-03" db="EMBL/GenBank/DDBJ databases">
        <title>Massive genome expansion in bonnet fungi (Mycena s.s.) driven by repeated elements and novel gene families across ecological guilds.</title>
        <authorList>
            <consortium name="Lawrence Berkeley National Laboratory"/>
            <person name="Harder C.B."/>
            <person name="Miyauchi S."/>
            <person name="Viragh M."/>
            <person name="Kuo A."/>
            <person name="Thoen E."/>
            <person name="Andreopoulos B."/>
            <person name="Lu D."/>
            <person name="Skrede I."/>
            <person name="Drula E."/>
            <person name="Henrissat B."/>
            <person name="Morin E."/>
            <person name="Kohler A."/>
            <person name="Barry K."/>
            <person name="LaButti K."/>
            <person name="Morin E."/>
            <person name="Salamov A."/>
            <person name="Lipzen A."/>
            <person name="Mereny Z."/>
            <person name="Hegedus B."/>
            <person name="Baldrian P."/>
            <person name="Stursova M."/>
            <person name="Weitz H."/>
            <person name="Taylor A."/>
            <person name="Grigoriev I.V."/>
            <person name="Nagy L.G."/>
            <person name="Martin F."/>
            <person name="Kauserud H."/>
        </authorList>
    </citation>
    <scope>NUCLEOTIDE SEQUENCE</scope>
    <source>
        <strain evidence="2">9284</strain>
    </source>
</reference>
<dbReference type="PROSITE" id="PS50097">
    <property type="entry name" value="BTB"/>
    <property type="match status" value="1"/>
</dbReference>
<name>A0AAD7BA47_9AGAR</name>
<dbReference type="EMBL" id="JARKIF010000024">
    <property type="protein sequence ID" value="KAJ7615357.1"/>
    <property type="molecule type" value="Genomic_DNA"/>
</dbReference>
<proteinExistence type="predicted"/>
<evidence type="ECO:0000313" key="2">
    <source>
        <dbReference type="EMBL" id="KAJ7615357.1"/>
    </source>
</evidence>
<comment type="caution">
    <text evidence="2">The sequence shown here is derived from an EMBL/GenBank/DDBJ whole genome shotgun (WGS) entry which is preliminary data.</text>
</comment>
<dbReference type="Gene3D" id="3.30.710.10">
    <property type="entry name" value="Potassium Channel Kv1.1, Chain A"/>
    <property type="match status" value="1"/>
</dbReference>
<evidence type="ECO:0000313" key="3">
    <source>
        <dbReference type="Proteomes" id="UP001221142"/>
    </source>
</evidence>
<dbReference type="SUPFAM" id="SSF54695">
    <property type="entry name" value="POZ domain"/>
    <property type="match status" value="1"/>
</dbReference>
<sequence length="358" mass="40255">MQVPTDSQHFLPVERDATFYHPSGDCILRVQQTLFRIHTYHLVSNSPVFASLFALPVGDTKVEGQSDDLPIVLHDDSADDFRSLFKYIYASVIATQITSVPASELPQVIAVARLAHKYDMEAWQNWAFLLITSHFKHSKHLSATDIATIYKVCDKPQWYSLRTELAELWIQRIESESEPKSALILTSALDAAEMQSDHVFLTRLYALHLTRSTRSGGTTPMATLANPIPFPTTGIPPVHLVRMLAAHWSLSSSWSNIRSNPPSFPIYTVYCTAEKHDACTRSVSASWEQALAAAEREFPSSVEMGARLDRARRVIADLVPQWLCYDTYLGSGGEEPLSRCAETFKLQDHFFPPMIKVE</sequence>
<gene>
    <name evidence="2" type="ORF">FB45DRAFT_1064308</name>
</gene>
<protein>
    <recommendedName>
        <fullName evidence="1">BTB domain-containing protein</fullName>
    </recommendedName>
</protein>
<dbReference type="InterPro" id="IPR000210">
    <property type="entry name" value="BTB/POZ_dom"/>
</dbReference>
<keyword evidence="3" id="KW-1185">Reference proteome</keyword>
<dbReference type="SMART" id="SM00225">
    <property type="entry name" value="BTB"/>
    <property type="match status" value="1"/>
</dbReference>
<accession>A0AAD7BA47</accession>
<evidence type="ECO:0000259" key="1">
    <source>
        <dbReference type="PROSITE" id="PS50097"/>
    </source>
</evidence>
<dbReference type="CDD" id="cd18186">
    <property type="entry name" value="BTB_POZ_ZBTB_KLHL-like"/>
    <property type="match status" value="1"/>
</dbReference>
<organism evidence="2 3">
    <name type="scientific">Roridomyces roridus</name>
    <dbReference type="NCBI Taxonomy" id="1738132"/>
    <lineage>
        <taxon>Eukaryota</taxon>
        <taxon>Fungi</taxon>
        <taxon>Dikarya</taxon>
        <taxon>Basidiomycota</taxon>
        <taxon>Agaricomycotina</taxon>
        <taxon>Agaricomycetes</taxon>
        <taxon>Agaricomycetidae</taxon>
        <taxon>Agaricales</taxon>
        <taxon>Marasmiineae</taxon>
        <taxon>Mycenaceae</taxon>
        <taxon>Roridomyces</taxon>
    </lineage>
</organism>